<evidence type="ECO:0000259" key="2">
    <source>
        <dbReference type="Pfam" id="PF07715"/>
    </source>
</evidence>
<dbReference type="EMBL" id="NIPO01000001">
    <property type="protein sequence ID" value="PJR03178.1"/>
    <property type="molecule type" value="Genomic_DNA"/>
</dbReference>
<keyword evidence="4" id="KW-1185">Reference proteome</keyword>
<dbReference type="InterPro" id="IPR037066">
    <property type="entry name" value="Plug_dom_sf"/>
</dbReference>
<dbReference type="InterPro" id="IPR039426">
    <property type="entry name" value="TonB-dep_rcpt-like"/>
</dbReference>
<dbReference type="InterPro" id="IPR012910">
    <property type="entry name" value="Plug_dom"/>
</dbReference>
<dbReference type="Pfam" id="PF13715">
    <property type="entry name" value="CarbopepD_reg_2"/>
    <property type="match status" value="1"/>
</dbReference>
<accession>A0A2M9R2U7</accession>
<keyword evidence="1" id="KW-0812">Transmembrane</keyword>
<dbReference type="SUPFAM" id="SSF56935">
    <property type="entry name" value="Porins"/>
    <property type="match status" value="1"/>
</dbReference>
<dbReference type="Proteomes" id="UP000231960">
    <property type="component" value="Unassembled WGS sequence"/>
</dbReference>
<dbReference type="GO" id="GO:0009279">
    <property type="term" value="C:cell outer membrane"/>
    <property type="evidence" value="ECO:0007669"/>
    <property type="project" value="UniProtKB-SubCell"/>
</dbReference>
<comment type="subcellular location">
    <subcellularLocation>
        <location evidence="1">Cell outer membrane</location>
        <topology evidence="1">Multi-pass membrane protein</topology>
    </subcellularLocation>
</comment>
<keyword evidence="1" id="KW-0813">Transport</keyword>
<dbReference type="Pfam" id="PF07715">
    <property type="entry name" value="Plug"/>
    <property type="match status" value="1"/>
</dbReference>
<keyword evidence="3" id="KW-0675">Receptor</keyword>
<dbReference type="Gene3D" id="2.170.130.10">
    <property type="entry name" value="TonB-dependent receptor, plug domain"/>
    <property type="match status" value="1"/>
</dbReference>
<name>A0A2M9R2U7_9FLAO</name>
<organism evidence="3 4">
    <name type="scientific">Avrilella dinanensis</name>
    <dbReference type="NCBI Taxonomy" id="2008672"/>
    <lineage>
        <taxon>Bacteria</taxon>
        <taxon>Pseudomonadati</taxon>
        <taxon>Bacteroidota</taxon>
        <taxon>Flavobacteriia</taxon>
        <taxon>Flavobacteriales</taxon>
        <taxon>Flavobacteriaceae</taxon>
        <taxon>Avrilella</taxon>
    </lineage>
</organism>
<reference evidence="3 4" key="1">
    <citation type="submission" date="2017-06" db="EMBL/GenBank/DDBJ databases">
        <title>Description of Avrilella dinanensis gen. nov. sp. nov.</title>
        <authorList>
            <person name="Leyer C."/>
            <person name="Sassi M."/>
            <person name="Minet J."/>
            <person name="Kayal S."/>
            <person name="Cattoir V."/>
        </authorList>
    </citation>
    <scope>NUCLEOTIDE SEQUENCE [LARGE SCALE GENOMIC DNA]</scope>
    <source>
        <strain evidence="3 4">UR159</strain>
    </source>
</reference>
<sequence>MAQTARVKGLVLNEEDRVLSEVLVRANQNSTVTNENGFYLLNVPAEQEITLEFSHSFYQKIEIKLNLKRNEDYELNIRMGEISEQLEELVIDNSNNNAADGKTIINPDVIRRIPGANEGVENLLKTLPGVNSNNELSTGYNVRGGNFDENLVYVNEIEVYRPFLIRSGQQEGLSFTNTSMISNVNFYAGGFQAKYGDKMSSVLDVTYRTPKQFALAAEASFLGGSLTADLVSKNRKWSAITGIRYRNNALLVKTQEVDVDYNPQFLDFQTMINYHASAKWEWSFLGNISRNVYDYNPNYAQVNIGTIDKPLAVLINYDGQEQDTYQTFFGAIKSTYKASDKNTYKLIASTYHTKEQEYYDIMGRYSIGEIDTDPNSSTYQQVLYPTGLATQLNHGRNDYDALIANLNIKGQHDINGHEIEWGVKYTAEDIRDRLVEWEMVDSAGFSIRPPFEQIINNQPYDPFVGEIAPYQSVRATNFVKINRLSGFAQWSYRTALGNHELWLNAGARVHHWQVDVQNGGTSSQTVVSPRAQIALKPDWENTDMLFRLSGGIYYQPPGYRELRRFDGSINESVKAQQSAQIVLSNDYSFTVGETPFKLVSEIYYKNLTDVNTYTLENVRIRYMADNLATAYVYGADFRLNAEVVPDTESWISFGYLKSEENYDGRGNIARPTDQRLKFGLMFQDYMPAIPNLKMYLNLVYNTGLPGGSPSYADPYLYQHRLNDYRRADVGFSYVFKDDKFGTDKAWLDNFKELTLGFEIFNLFNNTNAITNTWVRDVYSKSMYGIPNRMTMRMFNLKVSARL</sequence>
<evidence type="ECO:0000256" key="1">
    <source>
        <dbReference type="PROSITE-ProRule" id="PRU01360"/>
    </source>
</evidence>
<evidence type="ECO:0000313" key="4">
    <source>
        <dbReference type="Proteomes" id="UP000231960"/>
    </source>
</evidence>
<keyword evidence="1" id="KW-1134">Transmembrane beta strand</keyword>
<dbReference type="InterPro" id="IPR008969">
    <property type="entry name" value="CarboxyPept-like_regulatory"/>
</dbReference>
<proteinExistence type="inferred from homology"/>
<dbReference type="PROSITE" id="PS52016">
    <property type="entry name" value="TONB_DEPENDENT_REC_3"/>
    <property type="match status" value="1"/>
</dbReference>
<dbReference type="Gene3D" id="2.60.40.1120">
    <property type="entry name" value="Carboxypeptidase-like, regulatory domain"/>
    <property type="match status" value="1"/>
</dbReference>
<feature type="domain" description="TonB-dependent receptor plug" evidence="2">
    <location>
        <begin position="102"/>
        <end position="197"/>
    </location>
</feature>
<dbReference type="OrthoDB" id="1108759at2"/>
<comment type="caution">
    <text evidence="3">The sequence shown here is derived from an EMBL/GenBank/DDBJ whole genome shotgun (WGS) entry which is preliminary data.</text>
</comment>
<keyword evidence="1" id="KW-0472">Membrane</keyword>
<dbReference type="AlphaFoldDB" id="A0A2M9R2U7"/>
<evidence type="ECO:0000313" key="3">
    <source>
        <dbReference type="EMBL" id="PJR03178.1"/>
    </source>
</evidence>
<keyword evidence="1" id="KW-0998">Cell outer membrane</keyword>
<dbReference type="SUPFAM" id="SSF49464">
    <property type="entry name" value="Carboxypeptidase regulatory domain-like"/>
    <property type="match status" value="1"/>
</dbReference>
<gene>
    <name evidence="3" type="ORF">CDL10_00705</name>
</gene>
<comment type="similarity">
    <text evidence="1">Belongs to the TonB-dependent receptor family.</text>
</comment>
<protein>
    <submittedName>
        <fullName evidence="3">TonB-dependent receptor</fullName>
    </submittedName>
</protein>